<accession>A0A540W7D7</accession>
<keyword evidence="2" id="KW-0238">DNA-binding</keyword>
<reference evidence="8 9" key="1">
    <citation type="submission" date="2019-06" db="EMBL/GenBank/DDBJ databases">
        <title>Description of Kitasatospora acidophila sp. nov. isolated from pine grove soil, and reclassification of Streptomyces novaecaesareae to Kitasatospora novaeceasareae comb. nov.</title>
        <authorList>
            <person name="Kim M.J."/>
        </authorList>
    </citation>
    <scope>NUCLEOTIDE SEQUENCE [LARGE SCALE GENOMIC DNA]</scope>
    <source>
        <strain evidence="8 9">MMS16-CNU292</strain>
    </source>
</reference>
<evidence type="ECO:0000256" key="2">
    <source>
        <dbReference type="ARBA" id="ARBA00023125"/>
    </source>
</evidence>
<gene>
    <name evidence="8" type="ORF">E6W39_25150</name>
</gene>
<evidence type="ECO:0000259" key="6">
    <source>
        <dbReference type="PROSITE" id="PS50043"/>
    </source>
</evidence>
<dbReference type="CDD" id="cd06170">
    <property type="entry name" value="LuxR_C_like"/>
    <property type="match status" value="1"/>
</dbReference>
<dbReference type="Gene3D" id="3.40.50.2300">
    <property type="match status" value="1"/>
</dbReference>
<dbReference type="AlphaFoldDB" id="A0A540W7D7"/>
<keyword evidence="3" id="KW-0804">Transcription</keyword>
<dbReference type="SUPFAM" id="SSF46894">
    <property type="entry name" value="C-terminal effector domain of the bipartite response regulators"/>
    <property type="match status" value="1"/>
</dbReference>
<dbReference type="GO" id="GO:0006355">
    <property type="term" value="P:regulation of DNA-templated transcription"/>
    <property type="evidence" value="ECO:0007669"/>
    <property type="project" value="InterPro"/>
</dbReference>
<feature type="domain" description="HTH luxR-type" evidence="6">
    <location>
        <begin position="215"/>
        <end position="280"/>
    </location>
</feature>
<dbReference type="GO" id="GO:0000160">
    <property type="term" value="P:phosphorelay signal transduction system"/>
    <property type="evidence" value="ECO:0007669"/>
    <property type="project" value="InterPro"/>
</dbReference>
<dbReference type="PRINTS" id="PR00038">
    <property type="entry name" value="HTHLUXR"/>
</dbReference>
<dbReference type="Pfam" id="PF00196">
    <property type="entry name" value="GerE"/>
    <property type="match status" value="1"/>
</dbReference>
<dbReference type="PROSITE" id="PS50110">
    <property type="entry name" value="RESPONSE_REGULATORY"/>
    <property type="match status" value="1"/>
</dbReference>
<dbReference type="InterPro" id="IPR039420">
    <property type="entry name" value="WalR-like"/>
</dbReference>
<protein>
    <submittedName>
        <fullName evidence="8">Response regulator transcription factor</fullName>
    </submittedName>
</protein>
<dbReference type="PANTHER" id="PTHR43214:SF24">
    <property type="entry name" value="TRANSCRIPTIONAL REGULATORY PROTEIN NARL-RELATED"/>
    <property type="match status" value="1"/>
</dbReference>
<evidence type="ECO:0000256" key="1">
    <source>
        <dbReference type="ARBA" id="ARBA00023015"/>
    </source>
</evidence>
<dbReference type="InterPro" id="IPR000792">
    <property type="entry name" value="Tscrpt_reg_LuxR_C"/>
</dbReference>
<dbReference type="PANTHER" id="PTHR43214">
    <property type="entry name" value="TWO-COMPONENT RESPONSE REGULATOR"/>
    <property type="match status" value="1"/>
</dbReference>
<feature type="domain" description="Response regulatory" evidence="7">
    <location>
        <begin position="67"/>
        <end position="189"/>
    </location>
</feature>
<keyword evidence="9" id="KW-1185">Reference proteome</keyword>
<dbReference type="EMBL" id="VIGB01000003">
    <property type="protein sequence ID" value="TQF04918.1"/>
    <property type="molecule type" value="Genomic_DNA"/>
</dbReference>
<dbReference type="Proteomes" id="UP000319103">
    <property type="component" value="Unassembled WGS sequence"/>
</dbReference>
<comment type="caution">
    <text evidence="4">Lacks conserved residue(s) required for the propagation of feature annotation.</text>
</comment>
<dbReference type="SUPFAM" id="SSF52172">
    <property type="entry name" value="CheY-like"/>
    <property type="match status" value="1"/>
</dbReference>
<evidence type="ECO:0000259" key="7">
    <source>
        <dbReference type="PROSITE" id="PS50110"/>
    </source>
</evidence>
<name>A0A540W7D7_9ACTN</name>
<comment type="caution">
    <text evidence="8">The sequence shown here is derived from an EMBL/GenBank/DDBJ whole genome shotgun (WGS) entry which is preliminary data.</text>
</comment>
<keyword evidence="1" id="KW-0805">Transcription regulation</keyword>
<dbReference type="PROSITE" id="PS50043">
    <property type="entry name" value="HTH_LUXR_2"/>
    <property type="match status" value="1"/>
</dbReference>
<dbReference type="GO" id="GO:0003677">
    <property type="term" value="F:DNA binding"/>
    <property type="evidence" value="ECO:0007669"/>
    <property type="project" value="UniProtKB-KW"/>
</dbReference>
<dbReference type="OrthoDB" id="9808843at2"/>
<evidence type="ECO:0000256" key="5">
    <source>
        <dbReference type="SAM" id="MobiDB-lite"/>
    </source>
</evidence>
<dbReference type="InterPro" id="IPR016032">
    <property type="entry name" value="Sig_transdc_resp-reg_C-effctor"/>
</dbReference>
<evidence type="ECO:0000313" key="8">
    <source>
        <dbReference type="EMBL" id="TQF04918.1"/>
    </source>
</evidence>
<proteinExistence type="predicted"/>
<organism evidence="8 9">
    <name type="scientific">Kitasatospora acidiphila</name>
    <dbReference type="NCBI Taxonomy" id="2567942"/>
    <lineage>
        <taxon>Bacteria</taxon>
        <taxon>Bacillati</taxon>
        <taxon>Actinomycetota</taxon>
        <taxon>Actinomycetes</taxon>
        <taxon>Kitasatosporales</taxon>
        <taxon>Streptomycetaceae</taxon>
        <taxon>Kitasatospora</taxon>
    </lineage>
</organism>
<evidence type="ECO:0000256" key="3">
    <source>
        <dbReference type="ARBA" id="ARBA00023163"/>
    </source>
</evidence>
<dbReference type="InterPro" id="IPR011006">
    <property type="entry name" value="CheY-like_superfamily"/>
</dbReference>
<dbReference type="SMART" id="SM00421">
    <property type="entry name" value="HTH_LUXR"/>
    <property type="match status" value="1"/>
</dbReference>
<evidence type="ECO:0000256" key="4">
    <source>
        <dbReference type="PROSITE-ProRule" id="PRU00169"/>
    </source>
</evidence>
<evidence type="ECO:0000313" key="9">
    <source>
        <dbReference type="Proteomes" id="UP000319103"/>
    </source>
</evidence>
<feature type="region of interest" description="Disordered" evidence="5">
    <location>
        <begin position="1"/>
        <end position="46"/>
    </location>
</feature>
<sequence length="291" mass="31408">MGTSRVRSGRTEVSGPALRAGTTSQARAPHVPPTWGRSPVPSRPCGHQRIRRECSVGGFSEVARTINLFILSDDPVALAGLEAIVEQDEQVSLIGRAMPRCDAFRCLERSASRPHVVILGEPASARTVFEDVQRIVAAYRGEESRPRIIVVSQNDDDDRIVAALRVGVHGYLTRVGSPEELLQSIRLVASGGAAFCPTVAARLSRYVSSVRNPPAPTGLADLTDREREILGLIADGLGNQQIAHRLFLAEKTVRNYVSRIFTKLDVHDRTAVAVQARDAGLGAVGLGARVR</sequence>
<dbReference type="PROSITE" id="PS00622">
    <property type="entry name" value="HTH_LUXR_1"/>
    <property type="match status" value="1"/>
</dbReference>
<dbReference type="InterPro" id="IPR001789">
    <property type="entry name" value="Sig_transdc_resp-reg_receiver"/>
</dbReference>